<evidence type="ECO:0000313" key="8">
    <source>
        <dbReference type="EMBL" id="ORY20910.1"/>
    </source>
</evidence>
<dbReference type="Pfam" id="PF08637">
    <property type="entry name" value="NCA2"/>
    <property type="match status" value="1"/>
</dbReference>
<keyword evidence="9" id="KW-1185">Reference proteome</keyword>
<reference evidence="8 9" key="1">
    <citation type="submission" date="2016-07" db="EMBL/GenBank/DDBJ databases">
        <title>Pervasive Adenine N6-methylation of Active Genes in Fungi.</title>
        <authorList>
            <consortium name="DOE Joint Genome Institute"/>
            <person name="Mondo S.J."/>
            <person name="Dannebaum R.O."/>
            <person name="Kuo R.C."/>
            <person name="Labutti K."/>
            <person name="Haridas S."/>
            <person name="Kuo A."/>
            <person name="Salamov A."/>
            <person name="Ahrendt S.R."/>
            <person name="Lipzen A."/>
            <person name="Sullivan W."/>
            <person name="Andreopoulos W.B."/>
            <person name="Clum A."/>
            <person name="Lindquist E."/>
            <person name="Daum C."/>
            <person name="Ramamoorthy G.K."/>
            <person name="Gryganskyi A."/>
            <person name="Culley D."/>
            <person name="Magnuson J.K."/>
            <person name="James T.Y."/>
            <person name="O'Malley M.A."/>
            <person name="Stajich J.E."/>
            <person name="Spatafora J.W."/>
            <person name="Visel A."/>
            <person name="Grigoriev I.V."/>
        </authorList>
    </citation>
    <scope>NUCLEOTIDE SEQUENCE [LARGE SCALE GENOMIC DNA]</scope>
    <source>
        <strain evidence="8 9">68-887.2</strain>
    </source>
</reference>
<keyword evidence="5 7" id="KW-0472">Membrane</keyword>
<dbReference type="InterPro" id="IPR013946">
    <property type="entry name" value="NCA2-like"/>
</dbReference>
<name>A0A1Y2AF62_9TREE</name>
<dbReference type="GO" id="GO:0005741">
    <property type="term" value="C:mitochondrial outer membrane"/>
    <property type="evidence" value="ECO:0007669"/>
    <property type="project" value="TreeGrafter"/>
</dbReference>
<sequence>MSWLFASHTPSYANEQVLGHLSSLSTLPIQLSSSPSTSSSFDSRPAKPNPILQNALAELSSSRPISGDKLVDVLKSLVNVRERERDQNAVLYSVDSEVDRIVEMEVLARASTLVWGEVLKTLVDSACELEQERTWWTASLASRSGTMIYLVQTLPEKLYRSLPPPSSFSLRTLPSSSTLFRPLHASPSATAIVNFAASPYLLTRREMFSCSKALTVALDSIAEKVGFLAARGPGWNDSAPQLNDISSESGRLYSVLCDVLQVPPPPSPTPRRSRSSATSSSQPPQPTASPPALLAILTQHLPRTRSQIRKTLCENRRPGPLTRLWFPLLFLPPILYSTVSLIARNKEWMRQQVINAKETVRGFVVQWVWEPLEGIGKTLRGGGEGLGVAPTTVKADQESLERMVMDLGRDYYKLSGPQLEALGERVKAGDMEEVLRVYEKEMQSPIKNAVLGSLIRTLLIQVQKTKTDLSLSLLSLDHLLRSQQLTFAFVGVAPSVLVLYGLGGWLRAAWRGEQRGKGRKREYFNGVRDIERLLITSPKHEEAMSDRDRGLLIVGVSRMRTWAAGLGGGTKDAFLDDLRMVEDPVLSRGDKLRVMERVWRCWGTTGRRAF</sequence>
<organism evidence="8 9">
    <name type="scientific">Naematelia encephala</name>
    <dbReference type="NCBI Taxonomy" id="71784"/>
    <lineage>
        <taxon>Eukaryota</taxon>
        <taxon>Fungi</taxon>
        <taxon>Dikarya</taxon>
        <taxon>Basidiomycota</taxon>
        <taxon>Agaricomycotina</taxon>
        <taxon>Tremellomycetes</taxon>
        <taxon>Tremellales</taxon>
        <taxon>Naemateliaceae</taxon>
        <taxon>Naematelia</taxon>
    </lineage>
</organism>
<evidence type="ECO:0000256" key="4">
    <source>
        <dbReference type="ARBA" id="ARBA00023128"/>
    </source>
</evidence>
<dbReference type="PANTHER" id="PTHR28234:SF1">
    <property type="entry name" value="NUCLEAR CONTROL OF ATPASE PROTEIN 2"/>
    <property type="match status" value="1"/>
</dbReference>
<keyword evidence="2 7" id="KW-0812">Transmembrane</keyword>
<evidence type="ECO:0000256" key="2">
    <source>
        <dbReference type="ARBA" id="ARBA00022692"/>
    </source>
</evidence>
<proteinExistence type="predicted"/>
<evidence type="ECO:0000256" key="3">
    <source>
        <dbReference type="ARBA" id="ARBA00022989"/>
    </source>
</evidence>
<feature type="region of interest" description="Disordered" evidence="6">
    <location>
        <begin position="263"/>
        <end position="290"/>
    </location>
</feature>
<gene>
    <name evidence="8" type="ORF">BCR39DRAFT_488654</name>
</gene>
<dbReference type="Proteomes" id="UP000193986">
    <property type="component" value="Unassembled WGS sequence"/>
</dbReference>
<dbReference type="AlphaFoldDB" id="A0A1Y2AF62"/>
<feature type="transmembrane region" description="Helical" evidence="7">
    <location>
        <begin position="485"/>
        <end position="510"/>
    </location>
</feature>
<dbReference type="EMBL" id="MCFC01000122">
    <property type="protein sequence ID" value="ORY20910.1"/>
    <property type="molecule type" value="Genomic_DNA"/>
</dbReference>
<keyword evidence="4" id="KW-0496">Mitochondrion</keyword>
<evidence type="ECO:0000256" key="7">
    <source>
        <dbReference type="SAM" id="Phobius"/>
    </source>
</evidence>
<dbReference type="InParanoid" id="A0A1Y2AF62"/>
<evidence type="ECO:0000313" key="9">
    <source>
        <dbReference type="Proteomes" id="UP000193986"/>
    </source>
</evidence>
<comment type="caution">
    <text evidence="8">The sequence shown here is derived from an EMBL/GenBank/DDBJ whole genome shotgun (WGS) entry which is preliminary data.</text>
</comment>
<dbReference type="FunCoup" id="A0A1Y2AF62">
    <property type="interactions" value="30"/>
</dbReference>
<evidence type="ECO:0000256" key="5">
    <source>
        <dbReference type="ARBA" id="ARBA00023136"/>
    </source>
</evidence>
<dbReference type="PANTHER" id="PTHR28234">
    <property type="entry name" value="NUCLEAR CONTROL OF ATPASE PROTEIN 2"/>
    <property type="match status" value="1"/>
</dbReference>
<keyword evidence="3 7" id="KW-1133">Transmembrane helix</keyword>
<evidence type="ECO:0000256" key="1">
    <source>
        <dbReference type="ARBA" id="ARBA00004225"/>
    </source>
</evidence>
<comment type="subcellular location">
    <subcellularLocation>
        <location evidence="1">Mitochondrion membrane</location>
        <topology evidence="1">Multi-pass membrane protein</topology>
    </subcellularLocation>
</comment>
<protein>
    <submittedName>
        <fullName evidence="8">ATP synthase regulation protein NCA2-domain-containing protein</fullName>
    </submittedName>
</protein>
<accession>A0A1Y2AF62</accession>
<dbReference type="STRING" id="71784.A0A1Y2AF62"/>
<dbReference type="OrthoDB" id="413313at2759"/>
<evidence type="ECO:0000256" key="6">
    <source>
        <dbReference type="SAM" id="MobiDB-lite"/>
    </source>
</evidence>